<gene>
    <name evidence="2" type="ORF">ZIOFF_038692</name>
    <name evidence="3" type="ORF">ZIOFF_038694</name>
    <name evidence="4" type="ORF">ZIOFF_038696</name>
    <name evidence="5" type="ORF">ZIOFF_038698</name>
</gene>
<evidence type="ECO:0000313" key="4">
    <source>
        <dbReference type="EMBL" id="KAG6498943.1"/>
    </source>
</evidence>
<name>A0A8J5L2G8_ZINOF</name>
<comment type="caution">
    <text evidence="3">The sequence shown here is derived from an EMBL/GenBank/DDBJ whole genome shotgun (WGS) entry which is preliminary data.</text>
</comment>
<dbReference type="EMBL" id="JACMSC010000011">
    <property type="protein sequence ID" value="KAG6498939.1"/>
    <property type="molecule type" value="Genomic_DNA"/>
</dbReference>
<dbReference type="EMBL" id="JACMSC010000011">
    <property type="protein sequence ID" value="KAG6498941.1"/>
    <property type="molecule type" value="Genomic_DNA"/>
</dbReference>
<accession>A0A8J5L2G8</accession>
<dbReference type="Pfam" id="PF04185">
    <property type="entry name" value="Phosphoesterase"/>
    <property type="match status" value="1"/>
</dbReference>
<dbReference type="Proteomes" id="UP000734854">
    <property type="component" value="Unassembled WGS sequence"/>
</dbReference>
<evidence type="ECO:0000256" key="1">
    <source>
        <dbReference type="ARBA" id="ARBA00022801"/>
    </source>
</evidence>
<dbReference type="InterPro" id="IPR017850">
    <property type="entry name" value="Alkaline_phosphatase_core_sf"/>
</dbReference>
<evidence type="ECO:0000313" key="2">
    <source>
        <dbReference type="EMBL" id="KAG6498939.1"/>
    </source>
</evidence>
<organism evidence="3 6">
    <name type="scientific">Zingiber officinale</name>
    <name type="common">Ginger</name>
    <name type="synonym">Amomum zingiber</name>
    <dbReference type="NCBI Taxonomy" id="94328"/>
    <lineage>
        <taxon>Eukaryota</taxon>
        <taxon>Viridiplantae</taxon>
        <taxon>Streptophyta</taxon>
        <taxon>Embryophyta</taxon>
        <taxon>Tracheophyta</taxon>
        <taxon>Spermatophyta</taxon>
        <taxon>Magnoliopsida</taxon>
        <taxon>Liliopsida</taxon>
        <taxon>Zingiberales</taxon>
        <taxon>Zingiberaceae</taxon>
        <taxon>Zingiber</taxon>
    </lineage>
</organism>
<evidence type="ECO:0000313" key="5">
    <source>
        <dbReference type="EMBL" id="KAG6498945.1"/>
    </source>
</evidence>
<proteinExistence type="predicted"/>
<dbReference type="Gene3D" id="3.40.720.10">
    <property type="entry name" value="Alkaline Phosphatase, subunit A"/>
    <property type="match status" value="1"/>
</dbReference>
<dbReference type="GO" id="GO:0009395">
    <property type="term" value="P:phospholipid catabolic process"/>
    <property type="evidence" value="ECO:0007669"/>
    <property type="project" value="TreeGrafter"/>
</dbReference>
<keyword evidence="1" id="KW-0378">Hydrolase</keyword>
<dbReference type="InterPro" id="IPR007312">
    <property type="entry name" value="Phosphoesterase"/>
</dbReference>
<dbReference type="PANTHER" id="PTHR31956:SF28">
    <property type="entry name" value="NON-SPECIFIC PHOSPHOLIPASE C4-RELATED"/>
    <property type="match status" value="1"/>
</dbReference>
<keyword evidence="6" id="KW-1185">Reference proteome</keyword>
<dbReference type="EMBL" id="JACMSC010000011">
    <property type="protein sequence ID" value="KAG6498945.1"/>
    <property type="molecule type" value="Genomic_DNA"/>
</dbReference>
<dbReference type="AlphaFoldDB" id="A0A8J5L2G8"/>
<reference evidence="3 6" key="1">
    <citation type="submission" date="2020-08" db="EMBL/GenBank/DDBJ databases">
        <title>Plant Genome Project.</title>
        <authorList>
            <person name="Zhang R.-G."/>
        </authorList>
    </citation>
    <scope>NUCLEOTIDE SEQUENCE [LARGE SCALE GENOMIC DNA]</scope>
    <source>
        <tissue evidence="3">Rhizome</tissue>
    </source>
</reference>
<dbReference type="PANTHER" id="PTHR31956">
    <property type="entry name" value="NON-SPECIFIC PHOSPHOLIPASE C4-RELATED"/>
    <property type="match status" value="1"/>
</dbReference>
<protein>
    <submittedName>
        <fullName evidence="3">Uncharacterized protein</fullName>
    </submittedName>
</protein>
<sequence>MDRNLRRLKHLGNFHQFDLTFKDHCKTSPQWDEILFVITYDEHGGFFDHVPTPVVGVPSPDGVVGPAPFYFNFDRLGVRVPAIFVSPWIEAGTGMIFRFLRLPFGL</sequence>
<dbReference type="GO" id="GO:0016788">
    <property type="term" value="F:hydrolase activity, acting on ester bonds"/>
    <property type="evidence" value="ECO:0007669"/>
    <property type="project" value="InterPro"/>
</dbReference>
<dbReference type="EMBL" id="JACMSC010000011">
    <property type="protein sequence ID" value="KAG6498943.1"/>
    <property type="molecule type" value="Genomic_DNA"/>
</dbReference>
<evidence type="ECO:0000313" key="3">
    <source>
        <dbReference type="EMBL" id="KAG6498941.1"/>
    </source>
</evidence>
<evidence type="ECO:0000313" key="6">
    <source>
        <dbReference type="Proteomes" id="UP000734854"/>
    </source>
</evidence>